<sequence>MAEKTMAEILAIAKRVKTSIDSPQTLNKEEPFDFKHLTLEQKLKLRQAANNPKDPNYKIWLQLNHEKQASNWIKIDKKKIKDLTEDDNN</sequence>
<accession>A0A345DRT0</accession>
<proteinExistence type="predicted"/>
<reference evidence="2" key="1">
    <citation type="submission" date="2018-07" db="EMBL/GenBank/DDBJ databases">
        <title>Complete Genome Sequence of Spiroplasma phoeniceum.</title>
        <authorList>
            <person name="Davis R.E."/>
            <person name="Shao J.Y."/>
            <person name="Zhao Y."/>
            <person name="Silver A."/>
            <person name="Stump z."/>
            <person name="Gasparich G."/>
        </authorList>
    </citation>
    <scope>NUCLEOTIDE SEQUENCE [LARGE SCALE GENOMIC DNA]</scope>
    <source>
        <strain evidence="2">P40</strain>
    </source>
</reference>
<protein>
    <submittedName>
        <fullName evidence="1">Uncharacterized protein</fullName>
    </submittedName>
</protein>
<dbReference type="RefSeq" id="WP_114565413.1">
    <property type="nucleotide sequence ID" value="NZ_CP031088.1"/>
</dbReference>
<dbReference type="Proteomes" id="UP000253689">
    <property type="component" value="Chromosome"/>
</dbReference>
<dbReference type="AlphaFoldDB" id="A0A345DRT0"/>
<gene>
    <name evidence="1" type="ORF">SDAV_001981</name>
</gene>
<dbReference type="KEGG" id="sphh:SDAV_001981"/>
<name>A0A345DRT0_9MOLU</name>
<organism evidence="1 2">
    <name type="scientific">Spiroplasma phoeniceum P40</name>
    <dbReference type="NCBI Taxonomy" id="1276259"/>
    <lineage>
        <taxon>Bacteria</taxon>
        <taxon>Bacillati</taxon>
        <taxon>Mycoplasmatota</taxon>
        <taxon>Mollicutes</taxon>
        <taxon>Entomoplasmatales</taxon>
        <taxon>Spiroplasmataceae</taxon>
        <taxon>Spiroplasma</taxon>
    </lineage>
</organism>
<evidence type="ECO:0000313" key="1">
    <source>
        <dbReference type="EMBL" id="AXF96921.1"/>
    </source>
</evidence>
<evidence type="ECO:0000313" key="2">
    <source>
        <dbReference type="Proteomes" id="UP000253689"/>
    </source>
</evidence>
<dbReference type="EMBL" id="CP031088">
    <property type="protein sequence ID" value="AXF96921.1"/>
    <property type="molecule type" value="Genomic_DNA"/>
</dbReference>
<keyword evidence="2" id="KW-1185">Reference proteome</keyword>